<dbReference type="CDD" id="cd01428">
    <property type="entry name" value="ADK"/>
    <property type="match status" value="4"/>
</dbReference>
<dbReference type="EC" id="2.7.4.3" evidence="2"/>
<dbReference type="Proteomes" id="UP000654075">
    <property type="component" value="Unassembled WGS sequence"/>
</dbReference>
<dbReference type="OrthoDB" id="441026at2759"/>
<evidence type="ECO:0000256" key="10">
    <source>
        <dbReference type="ARBA" id="ARBA00048116"/>
    </source>
</evidence>
<dbReference type="GO" id="GO:0006221">
    <property type="term" value="P:pyrimidine nucleotide biosynthetic process"/>
    <property type="evidence" value="ECO:0007669"/>
    <property type="project" value="UniProtKB-KW"/>
</dbReference>
<evidence type="ECO:0000313" key="12">
    <source>
        <dbReference type="Proteomes" id="UP000654075"/>
    </source>
</evidence>
<keyword evidence="9" id="KW-0539">Nucleus</keyword>
<dbReference type="NCBIfam" id="TIGR01359">
    <property type="entry name" value="UMP_CMP_kin_fam"/>
    <property type="match status" value="3"/>
</dbReference>
<dbReference type="Pfam" id="PF00406">
    <property type="entry name" value="ADK"/>
    <property type="match status" value="4"/>
</dbReference>
<evidence type="ECO:0000256" key="6">
    <source>
        <dbReference type="ARBA" id="ARBA00022777"/>
    </source>
</evidence>
<keyword evidence="7" id="KW-0067">ATP-binding</keyword>
<keyword evidence="5" id="KW-0547">Nucleotide-binding</keyword>
<evidence type="ECO:0000256" key="4">
    <source>
        <dbReference type="ARBA" id="ARBA00022679"/>
    </source>
</evidence>
<gene>
    <name evidence="11" type="ORF">PGLA1383_LOCUS1463</name>
</gene>
<dbReference type="AlphaFoldDB" id="A0A813D6X3"/>
<comment type="subcellular location">
    <subcellularLocation>
        <location evidence="1">Cytoplasm</location>
    </subcellularLocation>
</comment>
<reference evidence="11" key="1">
    <citation type="submission" date="2021-02" db="EMBL/GenBank/DDBJ databases">
        <authorList>
            <person name="Dougan E. K."/>
            <person name="Rhodes N."/>
            <person name="Thang M."/>
            <person name="Chan C."/>
        </authorList>
    </citation>
    <scope>NUCLEOTIDE SEQUENCE</scope>
</reference>
<keyword evidence="12" id="KW-1185">Reference proteome</keyword>
<dbReference type="HAMAP" id="MF_03172">
    <property type="entry name" value="Adenylate_kinase_UMP_CMP_kin"/>
    <property type="match status" value="3"/>
</dbReference>
<sequence>VERLLCLLSPASVQALKSPAFDEAAKATFATQGATLGGSALATAVVQALQPVDNLHQVMTDEFQETSGISNAIAAFSQSRGRPELVLVTDACASFLASRCKGCGRRDLCFVHGVHRRMIVLAASSQHCVQEARNFASREPADSDKHQTGLLYALETSGSCELQGTIASGLWLLGSYANHLHSKETEQALRIVNLSSRPAFGTQLAYRIHCYFETSVLSTKHEGCAIRTGRPKVVFVLGGPGSGKGTQCARISQTFGYKHLSAGDLLREERNRHGSQYGELIEGYIKEGKIVPVEITVKLIQQAMESSWEDGKFLIDGFPRSFDNMEGWENVLGGKVDVKFALFFDCSEACMEARIMDKKNQKKMVDDNAEAVKKRFRTFQQESLPVVELLQSRGLLRKVSSEKSVEEVWEDVRGIFGPSVVFVLGGPGKCQGTVCERITENFGYTHLSAGDLLREERARPGSKYGELIESHIKEGKLVPADITVKLLQQAMELHCWEGGKYLIDGFPRSFDNLESWDRNIKDQVLVKFILYMDCSSGVMEARLLERGKTSGRADDNIESIKKRFVTFHKESTPVVEKFAKEGKVKRIDAEQSRDVVWSKVQAHFGPSVVFVLGGPGAGKGTQCQRISDMFSYKHLSAGDLLREERNRPGSEYGDLINSYIKDGKIVPVDITVSLLQKAMMTMGWEGGRYLIDGFPRSFDNLEGWYRVIGNKVRVKSVLFFDVSEPVMEARLLERGKTSGRVDDNLESIRKRFITFQQESMPVVEKFRSEGLLRFINAEQSEEMVWNDVRKNFGPSAIFVLGGPGAGKGTQCTRIAAAFGFSHLSAGDLLREERARPGSQLGELISSNIKEGKLVPVEITVQLLQKAMEERGWEDGKYLIDGFPRSFANMEGWNKILADKVDVKCCLFFGCTEAEMEACCTGENSRKQHLAQRNQC</sequence>
<dbReference type="PROSITE" id="PS00113">
    <property type="entry name" value="ADENYLATE_KINASE"/>
    <property type="match status" value="4"/>
</dbReference>
<protein>
    <recommendedName>
        <fullName evidence="2">adenylate kinase</fullName>
        <ecNumber evidence="2">2.7.4.3</ecNumber>
    </recommendedName>
</protein>
<name>A0A813D6X3_POLGL</name>
<dbReference type="GO" id="GO:0005524">
    <property type="term" value="F:ATP binding"/>
    <property type="evidence" value="ECO:0007669"/>
    <property type="project" value="UniProtKB-KW"/>
</dbReference>
<proteinExistence type="inferred from homology"/>
<keyword evidence="8" id="KW-0665">Pyrimidine biosynthesis</keyword>
<dbReference type="EMBL" id="CAJNNV010000399">
    <property type="protein sequence ID" value="CAE8582466.1"/>
    <property type="molecule type" value="Genomic_DNA"/>
</dbReference>
<dbReference type="InterPro" id="IPR033690">
    <property type="entry name" value="Adenylat_kinase_CS"/>
</dbReference>
<evidence type="ECO:0000256" key="1">
    <source>
        <dbReference type="ARBA" id="ARBA00004496"/>
    </source>
</evidence>
<dbReference type="FunFam" id="3.40.50.300:FF:000315">
    <property type="entry name" value="Adenylate kinase 1"/>
    <property type="match status" value="1"/>
</dbReference>
<comment type="catalytic activity">
    <reaction evidence="10">
        <text>UMP + ATP = UDP + ADP</text>
        <dbReference type="Rhea" id="RHEA:24400"/>
        <dbReference type="ChEBI" id="CHEBI:30616"/>
        <dbReference type="ChEBI" id="CHEBI:57865"/>
        <dbReference type="ChEBI" id="CHEBI:58223"/>
        <dbReference type="ChEBI" id="CHEBI:456216"/>
        <dbReference type="EC" id="2.7.4.14"/>
    </reaction>
</comment>
<dbReference type="Gene3D" id="3.40.50.300">
    <property type="entry name" value="P-loop containing nucleotide triphosphate hydrolases"/>
    <property type="match status" value="4"/>
</dbReference>
<dbReference type="PRINTS" id="PR00094">
    <property type="entry name" value="ADENYLTKNASE"/>
</dbReference>
<dbReference type="PANTHER" id="PTHR23359">
    <property type="entry name" value="NUCLEOTIDE KINASE"/>
    <property type="match status" value="1"/>
</dbReference>
<keyword evidence="3" id="KW-0963">Cytoplasm</keyword>
<evidence type="ECO:0000256" key="5">
    <source>
        <dbReference type="ARBA" id="ARBA00022741"/>
    </source>
</evidence>
<dbReference type="SUPFAM" id="SSF52540">
    <property type="entry name" value="P-loop containing nucleoside triphosphate hydrolases"/>
    <property type="match status" value="4"/>
</dbReference>
<evidence type="ECO:0000256" key="9">
    <source>
        <dbReference type="ARBA" id="ARBA00023242"/>
    </source>
</evidence>
<keyword evidence="6" id="KW-0418">Kinase</keyword>
<evidence type="ECO:0000256" key="3">
    <source>
        <dbReference type="ARBA" id="ARBA00022490"/>
    </source>
</evidence>
<accession>A0A813D6X3</accession>
<dbReference type="InterPro" id="IPR027417">
    <property type="entry name" value="P-loop_NTPase"/>
</dbReference>
<feature type="non-terminal residue" evidence="11">
    <location>
        <position position="1"/>
    </location>
</feature>
<dbReference type="GO" id="GO:0004017">
    <property type="term" value="F:AMP kinase activity"/>
    <property type="evidence" value="ECO:0007669"/>
    <property type="project" value="UniProtKB-EC"/>
</dbReference>
<dbReference type="HAMAP" id="MF_00235">
    <property type="entry name" value="Adenylate_kinase_Adk"/>
    <property type="match status" value="4"/>
</dbReference>
<keyword evidence="4" id="KW-0808">Transferase</keyword>
<dbReference type="InterPro" id="IPR006266">
    <property type="entry name" value="UMP_CMP_kinase"/>
</dbReference>
<dbReference type="GO" id="GO:0005737">
    <property type="term" value="C:cytoplasm"/>
    <property type="evidence" value="ECO:0007669"/>
    <property type="project" value="UniProtKB-SubCell"/>
</dbReference>
<dbReference type="InterPro" id="IPR000850">
    <property type="entry name" value="Adenylat/UMP-CMP_kin"/>
</dbReference>
<comment type="caution">
    <text evidence="11">The sequence shown here is derived from an EMBL/GenBank/DDBJ whole genome shotgun (WGS) entry which is preliminary data.</text>
</comment>
<evidence type="ECO:0000313" key="11">
    <source>
        <dbReference type="EMBL" id="CAE8582466.1"/>
    </source>
</evidence>
<evidence type="ECO:0000256" key="2">
    <source>
        <dbReference type="ARBA" id="ARBA00012955"/>
    </source>
</evidence>
<evidence type="ECO:0000256" key="7">
    <source>
        <dbReference type="ARBA" id="ARBA00022840"/>
    </source>
</evidence>
<organism evidence="11 12">
    <name type="scientific">Polarella glacialis</name>
    <name type="common">Dinoflagellate</name>
    <dbReference type="NCBI Taxonomy" id="89957"/>
    <lineage>
        <taxon>Eukaryota</taxon>
        <taxon>Sar</taxon>
        <taxon>Alveolata</taxon>
        <taxon>Dinophyceae</taxon>
        <taxon>Suessiales</taxon>
        <taxon>Suessiaceae</taxon>
        <taxon>Polarella</taxon>
    </lineage>
</organism>
<dbReference type="GO" id="GO:0006207">
    <property type="term" value="P:'de novo' pyrimidine nucleobase biosynthetic process"/>
    <property type="evidence" value="ECO:0007669"/>
    <property type="project" value="InterPro"/>
</dbReference>
<evidence type="ECO:0000256" key="8">
    <source>
        <dbReference type="ARBA" id="ARBA00022975"/>
    </source>
</evidence>